<gene>
    <name evidence="1" type="ORF">SAMN02745163_02454</name>
</gene>
<name>A0A1M6LQ31_9CLOT</name>
<dbReference type="STRING" id="1121302.SAMN02745163_02454"/>
<accession>A0A1M6LQ31</accession>
<organism evidence="1 2">
    <name type="scientific">Clostridium cavendishii DSM 21758</name>
    <dbReference type="NCBI Taxonomy" id="1121302"/>
    <lineage>
        <taxon>Bacteria</taxon>
        <taxon>Bacillati</taxon>
        <taxon>Bacillota</taxon>
        <taxon>Clostridia</taxon>
        <taxon>Eubacteriales</taxon>
        <taxon>Clostridiaceae</taxon>
        <taxon>Clostridium</taxon>
    </lineage>
</organism>
<dbReference type="RefSeq" id="WP_159433242.1">
    <property type="nucleotide sequence ID" value="NZ_FQZB01000010.1"/>
</dbReference>
<evidence type="ECO:0000313" key="2">
    <source>
        <dbReference type="Proteomes" id="UP000184310"/>
    </source>
</evidence>
<reference evidence="1 2" key="1">
    <citation type="submission" date="2016-11" db="EMBL/GenBank/DDBJ databases">
        <authorList>
            <person name="Jaros S."/>
            <person name="Januszkiewicz K."/>
            <person name="Wedrychowicz H."/>
        </authorList>
    </citation>
    <scope>NUCLEOTIDE SEQUENCE [LARGE SCALE GENOMIC DNA]</scope>
    <source>
        <strain evidence="1 2">DSM 21758</strain>
    </source>
</reference>
<sequence>MTNQYPKVNLDITVIPPKEPDFLNDEFTRALAQILVTKLPQSIEAIDEFIEKIKTDL</sequence>
<keyword evidence="2" id="KW-1185">Reference proteome</keyword>
<evidence type="ECO:0000313" key="1">
    <source>
        <dbReference type="EMBL" id="SHJ73285.1"/>
    </source>
</evidence>
<proteinExistence type="predicted"/>
<dbReference type="Proteomes" id="UP000184310">
    <property type="component" value="Unassembled WGS sequence"/>
</dbReference>
<protein>
    <submittedName>
        <fullName evidence="1">Uncharacterized protein</fullName>
    </submittedName>
</protein>
<dbReference type="OrthoDB" id="9980207at2"/>
<dbReference type="AlphaFoldDB" id="A0A1M6LQ31"/>
<dbReference type="EMBL" id="FQZB01000010">
    <property type="protein sequence ID" value="SHJ73285.1"/>
    <property type="molecule type" value="Genomic_DNA"/>
</dbReference>